<name>D3J0K8_9EMBR</name>
<dbReference type="AlphaFoldDB" id="D3J0K8"/>
<organism evidence="1">
    <name type="scientific">Phaeoceros laevis</name>
    <dbReference type="NCBI Taxonomy" id="37308"/>
    <lineage>
        <taxon>Eukaryota</taxon>
        <taxon>Viridiplantae</taxon>
        <taxon>Streptophyta</taxon>
        <taxon>Embryophyta</taxon>
        <taxon>Anthocerotophyta</taxon>
        <taxon>Anthocerotopsida</taxon>
        <taxon>Notothylidae</taxon>
        <taxon>Notothyladales</taxon>
        <taxon>Notothyladaceae</taxon>
        <taxon>Phaeoceros</taxon>
    </lineage>
</organism>
<gene>
    <name evidence="1" type="primary">ORF109</name>
    <name evidence="1" type="ORF">PhlaMp41</name>
</gene>
<proteinExistence type="predicted"/>
<dbReference type="EMBL" id="GQ376531">
    <property type="protein sequence ID" value="ACT75322.1"/>
    <property type="molecule type" value="Genomic_DNA"/>
</dbReference>
<accession>D3J0K8</accession>
<protein>
    <submittedName>
        <fullName evidence="1">Uncharacterized protein ORF109</fullName>
    </submittedName>
</protein>
<dbReference type="RefSeq" id="YP_003412114.1">
    <property type="nucleotide sequence ID" value="NC_013765.1"/>
</dbReference>
<dbReference type="GeneID" id="8746981"/>
<reference evidence="1" key="2">
    <citation type="journal article" date="2010" name="Curr. Genet.">
        <title>The complete mitochondrial genome sequence of the hornwort Phaeoceros laevis: retention of many ancient pseudogenes and conservative evolution of mitochondrial genomes in hornworts.</title>
        <authorList>
            <person name="Xue J.Y."/>
            <person name="Liu Y."/>
            <person name="Li L."/>
            <person name="Wang B."/>
            <person name="Qiu Y.L."/>
        </authorList>
    </citation>
    <scope>NUCLEOTIDE SEQUENCE</scope>
</reference>
<keyword evidence="1" id="KW-0496">Mitochondrion</keyword>
<reference evidence="1" key="1">
    <citation type="submission" date="2009-07" db="EMBL/GenBank/DDBJ databases">
        <authorList>
            <person name="Xue J.-Y."/>
            <person name="Li L."/>
            <person name="Wang B."/>
            <person name="Liu Y."/>
            <person name="Qiu Y.-L."/>
        </authorList>
    </citation>
    <scope>NUCLEOTIDE SEQUENCE</scope>
</reference>
<geneLocation type="mitochondrion" evidence="1"/>
<evidence type="ECO:0000313" key="1">
    <source>
        <dbReference type="EMBL" id="ACT75322.1"/>
    </source>
</evidence>
<sequence>MARNSHFWCARVNCVRYTQLAGKVAKHVMVYITAGASQKWCATSLCLGLNSSSTLKAYAGKTRSTCAYLGRQARASSLQSSLEKLQYYNYVPIICEPLYFTCKIKISPK</sequence>